<dbReference type="CDD" id="cd03809">
    <property type="entry name" value="GT4_MtfB-like"/>
    <property type="match status" value="1"/>
</dbReference>
<dbReference type="GO" id="GO:0016757">
    <property type="term" value="F:glycosyltransferase activity"/>
    <property type="evidence" value="ECO:0007669"/>
    <property type="project" value="InterPro"/>
</dbReference>
<dbReference type="PANTHER" id="PTHR46401">
    <property type="entry name" value="GLYCOSYLTRANSFERASE WBBK-RELATED"/>
    <property type="match status" value="1"/>
</dbReference>
<dbReference type="PANTHER" id="PTHR46401:SF9">
    <property type="entry name" value="MANNOSYLTRANSFERASE A"/>
    <property type="match status" value="1"/>
</dbReference>
<sequence>LPHAAAAQPGELLAAARAIAWNQPPRGLRQLFVDISALVESDLRTGIQRVVRSVLKALIDAPPPGWRVEPVYGDGGNRPYRYARRYMLQQLGLADPGLEDAPLALRPDDVFLGLDLYTNGTAQNRAQLMAMRQQGVAVHFVVYDVLPMLRPDWFPFGTQDYFGDYLDTLSEVANGVVCISRAVADELTGWMAERPWRRQSPLKLGYFHLGADIDASKPSFGLSENAEQVFAAVAARPSLLMVGTLEPRKGHAQALAAFDLLWQQGVDANLVIVGKEGWMVEQLAKRLRSHPEREQRLFWLAGVSDEMLLKLYQSCSGLLAASEGEGFGLPLIEAAQHGIPILARDIPVFREVTGAHAHYFRAADAAQLGAALTEWLALLADGKAPGSDGMPWLKWQQSAQQLVDVVVGQRWYRSLTQDQRAAPPKPEVHE</sequence>
<feature type="domain" description="Glycosyl transferase family 1" evidence="1">
    <location>
        <begin position="234"/>
        <end position="376"/>
    </location>
</feature>
<name>A0A7X4KNV8_9BURK</name>
<dbReference type="Pfam" id="PF00534">
    <property type="entry name" value="Glycos_transf_1"/>
    <property type="match status" value="1"/>
</dbReference>
<proteinExistence type="predicted"/>
<dbReference type="Gene3D" id="3.40.50.2000">
    <property type="entry name" value="Glycogen Phosphorylase B"/>
    <property type="match status" value="1"/>
</dbReference>
<accession>A0A7X4KNV8</accession>
<keyword evidence="2" id="KW-0808">Transferase</keyword>
<organism evidence="2 3">
    <name type="scientific">Pseudoduganella aquatica</name>
    <dbReference type="NCBI Taxonomy" id="2660641"/>
    <lineage>
        <taxon>Bacteria</taxon>
        <taxon>Pseudomonadati</taxon>
        <taxon>Pseudomonadota</taxon>
        <taxon>Betaproteobacteria</taxon>
        <taxon>Burkholderiales</taxon>
        <taxon>Oxalobacteraceae</taxon>
        <taxon>Telluria group</taxon>
        <taxon>Pseudoduganella</taxon>
    </lineage>
</organism>
<dbReference type="Proteomes" id="UP000450676">
    <property type="component" value="Unassembled WGS sequence"/>
</dbReference>
<dbReference type="RefSeq" id="WP_161073885.1">
    <property type="nucleotide sequence ID" value="NZ_WWCU01000025.1"/>
</dbReference>
<reference evidence="2 3" key="1">
    <citation type="submission" date="2019-12" db="EMBL/GenBank/DDBJ databases">
        <title>Novel species isolated from a subtropical stream in China.</title>
        <authorList>
            <person name="Lu H."/>
        </authorList>
    </citation>
    <scope>NUCLEOTIDE SEQUENCE [LARGE SCALE GENOMIC DNA]</scope>
    <source>
        <strain evidence="2 3">FT127W</strain>
    </source>
</reference>
<dbReference type="EMBL" id="WWCU01000025">
    <property type="protein sequence ID" value="MYN09582.1"/>
    <property type="molecule type" value="Genomic_DNA"/>
</dbReference>
<dbReference type="InterPro" id="IPR001296">
    <property type="entry name" value="Glyco_trans_1"/>
</dbReference>
<evidence type="ECO:0000313" key="2">
    <source>
        <dbReference type="EMBL" id="MYN09582.1"/>
    </source>
</evidence>
<keyword evidence="3" id="KW-1185">Reference proteome</keyword>
<evidence type="ECO:0000313" key="3">
    <source>
        <dbReference type="Proteomes" id="UP000450676"/>
    </source>
</evidence>
<gene>
    <name evidence="2" type="ORF">GTP77_19850</name>
</gene>
<dbReference type="AlphaFoldDB" id="A0A7X4KNV8"/>
<protein>
    <submittedName>
        <fullName evidence="2">Glycosyltransferase</fullName>
    </submittedName>
</protein>
<feature type="non-terminal residue" evidence="2">
    <location>
        <position position="1"/>
    </location>
</feature>
<evidence type="ECO:0000259" key="1">
    <source>
        <dbReference type="Pfam" id="PF00534"/>
    </source>
</evidence>
<comment type="caution">
    <text evidence="2">The sequence shown here is derived from an EMBL/GenBank/DDBJ whole genome shotgun (WGS) entry which is preliminary data.</text>
</comment>
<dbReference type="SUPFAM" id="SSF53756">
    <property type="entry name" value="UDP-Glycosyltransferase/glycogen phosphorylase"/>
    <property type="match status" value="1"/>
</dbReference>